<protein>
    <submittedName>
        <fullName evidence="2">Uncharacterized protein</fullName>
    </submittedName>
</protein>
<feature type="region of interest" description="Disordered" evidence="1">
    <location>
        <begin position="1"/>
        <end position="39"/>
    </location>
</feature>
<reference evidence="2" key="1">
    <citation type="submission" date="2014-09" db="EMBL/GenBank/DDBJ databases">
        <authorList>
            <person name="Magalhaes I.L.F."/>
            <person name="Oliveira U."/>
            <person name="Santos F.R."/>
            <person name="Vidigal T.H.D.A."/>
            <person name="Brescovit A.D."/>
            <person name="Santos A.J."/>
        </authorList>
    </citation>
    <scope>NUCLEOTIDE SEQUENCE</scope>
    <source>
        <tissue evidence="2">Shoot tissue taken approximately 20 cm above the soil surface</tissue>
    </source>
</reference>
<accession>A0A0A9AJM5</accession>
<reference evidence="2" key="2">
    <citation type="journal article" date="2015" name="Data Brief">
        <title>Shoot transcriptome of the giant reed, Arundo donax.</title>
        <authorList>
            <person name="Barrero R.A."/>
            <person name="Guerrero F.D."/>
            <person name="Moolhuijzen P."/>
            <person name="Goolsby J.A."/>
            <person name="Tidwell J."/>
            <person name="Bellgard S.E."/>
            <person name="Bellgard M.I."/>
        </authorList>
    </citation>
    <scope>NUCLEOTIDE SEQUENCE</scope>
    <source>
        <tissue evidence="2">Shoot tissue taken approximately 20 cm above the soil surface</tissue>
    </source>
</reference>
<sequence length="39" mass="4148">MPLSEDLRGSCAAKSAGRMAATTSTQQTNSMEHFEEGES</sequence>
<feature type="compositionally biased region" description="Polar residues" evidence="1">
    <location>
        <begin position="21"/>
        <end position="31"/>
    </location>
</feature>
<dbReference type="AlphaFoldDB" id="A0A0A9AJM5"/>
<evidence type="ECO:0000256" key="1">
    <source>
        <dbReference type="SAM" id="MobiDB-lite"/>
    </source>
</evidence>
<proteinExistence type="predicted"/>
<name>A0A0A9AJM5_ARUDO</name>
<evidence type="ECO:0000313" key="2">
    <source>
        <dbReference type="EMBL" id="JAD51376.1"/>
    </source>
</evidence>
<dbReference type="EMBL" id="GBRH01246519">
    <property type="protein sequence ID" value="JAD51376.1"/>
    <property type="molecule type" value="Transcribed_RNA"/>
</dbReference>
<organism evidence="2">
    <name type="scientific">Arundo donax</name>
    <name type="common">Giant reed</name>
    <name type="synonym">Donax arundinaceus</name>
    <dbReference type="NCBI Taxonomy" id="35708"/>
    <lineage>
        <taxon>Eukaryota</taxon>
        <taxon>Viridiplantae</taxon>
        <taxon>Streptophyta</taxon>
        <taxon>Embryophyta</taxon>
        <taxon>Tracheophyta</taxon>
        <taxon>Spermatophyta</taxon>
        <taxon>Magnoliopsida</taxon>
        <taxon>Liliopsida</taxon>
        <taxon>Poales</taxon>
        <taxon>Poaceae</taxon>
        <taxon>PACMAD clade</taxon>
        <taxon>Arundinoideae</taxon>
        <taxon>Arundineae</taxon>
        <taxon>Arundo</taxon>
    </lineage>
</organism>